<evidence type="ECO:0000256" key="1">
    <source>
        <dbReference type="ARBA" id="ARBA00022741"/>
    </source>
</evidence>
<dbReference type="Gene3D" id="3.40.50.12780">
    <property type="entry name" value="N-terminal domain of ligase-like"/>
    <property type="match status" value="1"/>
</dbReference>
<feature type="domain" description="AMP-dependent synthetase/ligase" evidence="3">
    <location>
        <begin position="23"/>
        <end position="396"/>
    </location>
</feature>
<evidence type="ECO:0000259" key="3">
    <source>
        <dbReference type="Pfam" id="PF00501"/>
    </source>
</evidence>
<organism evidence="4 5">
    <name type="scientific">Roseateles aquae</name>
    <dbReference type="NCBI Taxonomy" id="3077235"/>
    <lineage>
        <taxon>Bacteria</taxon>
        <taxon>Pseudomonadati</taxon>
        <taxon>Pseudomonadota</taxon>
        <taxon>Betaproteobacteria</taxon>
        <taxon>Burkholderiales</taxon>
        <taxon>Sphaerotilaceae</taxon>
        <taxon>Roseateles</taxon>
    </lineage>
</organism>
<accession>A0ABU3PJ34</accession>
<dbReference type="SUPFAM" id="SSF56801">
    <property type="entry name" value="Acetyl-CoA synthetase-like"/>
    <property type="match status" value="1"/>
</dbReference>
<dbReference type="Proteomes" id="UP001246372">
    <property type="component" value="Unassembled WGS sequence"/>
</dbReference>
<dbReference type="PROSITE" id="PS00455">
    <property type="entry name" value="AMP_BINDING"/>
    <property type="match status" value="1"/>
</dbReference>
<dbReference type="InterPro" id="IPR020845">
    <property type="entry name" value="AMP-binding_CS"/>
</dbReference>
<sequence>MAAISPDTLALQRLYHWERTAADQLVLTQPMGGGQVQTWTWGQVADQVRRMAAHLQQMGQAQGWGPGAKVAILSKNCAWWLMSDLAIWMAGYVSVPLYPTLAPETIRQILEHSEARACFIGKLDGWAGMKPGVPAGLPCISYPLSPDDARKDYPGWDAICAKVAPLQGQPLRGGEDLATLIYTSGTTGAPKGVMHSFGNFAWALTAAIGRVPMGPDDRLLSYLPLAHVVERVLVEHGWLRAGFKVYFAETLDTFTTDLQRARPTIFFSVPRLWVKFQQGVQHKLPQAKLDKLLGIPLIGWLVKRKLMKALGLDQCRVAAGGAAPMPVALLHWYRKLGLEVNEGYGMTENLAICNITIPGKDQTGTVGPAYDGVQLRIDPSNGELLMKSPALMLGYYKEPQMTAEVIDAEGWLHTGDKAAIDGQGCLRITGRVKDLFKTSKGKYVAPAPIEDRLMLNKDIEACVVTGANLGQPVGIVMLSPDAAERSGSAADREQLMAQLSKHLDDINERLDPHEQMDCLVAVKTPWTVDNGFITPTFKVKRNRIEEVYGPQLEAWVGSRKKIIFGD</sequence>
<dbReference type="Pfam" id="PF00501">
    <property type="entry name" value="AMP-binding"/>
    <property type="match status" value="1"/>
</dbReference>
<dbReference type="EMBL" id="JAVXZY010000012">
    <property type="protein sequence ID" value="MDT9002056.1"/>
    <property type="molecule type" value="Genomic_DNA"/>
</dbReference>
<evidence type="ECO:0000313" key="5">
    <source>
        <dbReference type="Proteomes" id="UP001246372"/>
    </source>
</evidence>
<keyword evidence="2" id="KW-0067">ATP-binding</keyword>
<name>A0ABU3PJ34_9BURK</name>
<evidence type="ECO:0000313" key="4">
    <source>
        <dbReference type="EMBL" id="MDT9002056.1"/>
    </source>
</evidence>
<dbReference type="RefSeq" id="WP_315652939.1">
    <property type="nucleotide sequence ID" value="NZ_JAVXZY010000012.1"/>
</dbReference>
<gene>
    <name evidence="4" type="ORF">RQP53_22450</name>
</gene>
<protein>
    <submittedName>
        <fullName evidence="4">AMP-binding protein</fullName>
    </submittedName>
</protein>
<proteinExistence type="predicted"/>
<dbReference type="InterPro" id="IPR042099">
    <property type="entry name" value="ANL_N_sf"/>
</dbReference>
<reference evidence="4" key="1">
    <citation type="submission" date="2023-09" db="EMBL/GenBank/DDBJ databases">
        <title>Paucibacter sp. APW11 Genome sequencing and assembly.</title>
        <authorList>
            <person name="Kim I."/>
        </authorList>
    </citation>
    <scope>NUCLEOTIDE SEQUENCE</scope>
    <source>
        <strain evidence="4">APW11</strain>
    </source>
</reference>
<keyword evidence="5" id="KW-1185">Reference proteome</keyword>
<dbReference type="Pfam" id="PF23562">
    <property type="entry name" value="AMP-binding_C_3"/>
    <property type="match status" value="1"/>
</dbReference>
<dbReference type="InterPro" id="IPR000873">
    <property type="entry name" value="AMP-dep_synth/lig_dom"/>
</dbReference>
<dbReference type="PANTHER" id="PTHR43272:SF33">
    <property type="entry name" value="AMP-BINDING DOMAIN-CONTAINING PROTEIN-RELATED"/>
    <property type="match status" value="1"/>
</dbReference>
<dbReference type="PANTHER" id="PTHR43272">
    <property type="entry name" value="LONG-CHAIN-FATTY-ACID--COA LIGASE"/>
    <property type="match status" value="1"/>
</dbReference>
<comment type="caution">
    <text evidence="4">The sequence shown here is derived from an EMBL/GenBank/DDBJ whole genome shotgun (WGS) entry which is preliminary data.</text>
</comment>
<evidence type="ECO:0000256" key="2">
    <source>
        <dbReference type="ARBA" id="ARBA00022840"/>
    </source>
</evidence>
<keyword evidence="1" id="KW-0547">Nucleotide-binding</keyword>